<evidence type="ECO:0000256" key="2">
    <source>
        <dbReference type="SAM" id="MobiDB-lite"/>
    </source>
</evidence>
<dbReference type="SMART" id="SM00066">
    <property type="entry name" value="GAL4"/>
    <property type="match status" value="1"/>
</dbReference>
<dbReference type="GO" id="GO:0008270">
    <property type="term" value="F:zinc ion binding"/>
    <property type="evidence" value="ECO:0007669"/>
    <property type="project" value="InterPro"/>
</dbReference>
<organism evidence="4 5">
    <name type="scientific">Vanrija pseudolonga</name>
    <dbReference type="NCBI Taxonomy" id="143232"/>
    <lineage>
        <taxon>Eukaryota</taxon>
        <taxon>Fungi</taxon>
        <taxon>Dikarya</taxon>
        <taxon>Basidiomycota</taxon>
        <taxon>Agaricomycotina</taxon>
        <taxon>Tremellomycetes</taxon>
        <taxon>Trichosporonales</taxon>
        <taxon>Trichosporonaceae</taxon>
        <taxon>Vanrija</taxon>
    </lineage>
</organism>
<dbReference type="RefSeq" id="XP_062630262.1">
    <property type="nucleotide sequence ID" value="XM_062774278.1"/>
</dbReference>
<proteinExistence type="predicted"/>
<evidence type="ECO:0000313" key="5">
    <source>
        <dbReference type="Proteomes" id="UP000827549"/>
    </source>
</evidence>
<feature type="region of interest" description="Disordered" evidence="2">
    <location>
        <begin position="63"/>
        <end position="87"/>
    </location>
</feature>
<dbReference type="GO" id="GO:0000981">
    <property type="term" value="F:DNA-binding transcription factor activity, RNA polymerase II-specific"/>
    <property type="evidence" value="ECO:0007669"/>
    <property type="project" value="InterPro"/>
</dbReference>
<gene>
    <name evidence="4" type="primary">RGT1_1</name>
    <name evidence="4" type="ORF">LOC62_05G007758</name>
</gene>
<dbReference type="AlphaFoldDB" id="A0AAF1BK46"/>
<accession>A0AAF1BK46</accession>
<dbReference type="InterPro" id="IPR001138">
    <property type="entry name" value="Zn2Cys6_DnaBD"/>
</dbReference>
<dbReference type="PROSITE" id="PS50048">
    <property type="entry name" value="ZN2_CY6_FUNGAL_2"/>
    <property type="match status" value="1"/>
</dbReference>
<evidence type="ECO:0000256" key="1">
    <source>
        <dbReference type="ARBA" id="ARBA00023242"/>
    </source>
</evidence>
<evidence type="ECO:0000259" key="3">
    <source>
        <dbReference type="PROSITE" id="PS50048"/>
    </source>
</evidence>
<dbReference type="Proteomes" id="UP000827549">
    <property type="component" value="Chromosome 5"/>
</dbReference>
<sequence length="618" mass="68357">MNLDSIGGMPHPHPTPISRPSELSAKACDACRIRKIGCDRSTSLNGQCTGCTKAAIPCTFTHIRQKSGPAPGSQRRTSSSSAPLRLSMPPQPVPPVMADFPVGMFARSVDAAAAGFDPRATMLDVVPMEAGPSGVVPSVMSLSAPLPPPLPPPPPLEMQTSPIYMASELRPNPLEQYLPRQTLDALVKLWYDYVFWLVPYPHRPTFERDLAARREEGDGQEEWTAMVVALVMYTIVHIPKNNMPIPSDEVTNLLHKTYSASLDFLGKPFVTYTSCRFFIIYAYVGTYTTMDPIEGEMMRRMWWLMYGSDRSGGIHEDTRLLINESLCSGLHLPSTVDDEQLYQSATGTPTEDSVASPAVSPLLGYYYCSAMYRICGKILSRREQDAVAPPSGAALFTRIAELDALIQELDDVFIDMPDFLKINMEIDTERSPASFPPASWRQNTNLSLTDHGIMVQQSNLYVTQQAMRLVAVQYRRDLVQLRWQSPVVPWPDNHSAPVYSDEYRKAKLRQNDATFRKARDLVMSNMLKVLRALPIELIAINHFPGLSKIRYVASTLLPDIETANAHQAGVGGLPSGPSMSVMYLRQYIDYLSRLDTMSAIAPLRDRLNAAGVGAAGAG</sequence>
<dbReference type="GeneID" id="87810929"/>
<dbReference type="CDD" id="cd12148">
    <property type="entry name" value="fungal_TF_MHR"/>
    <property type="match status" value="1"/>
</dbReference>
<reference evidence="4" key="1">
    <citation type="submission" date="2023-10" db="EMBL/GenBank/DDBJ databases">
        <authorList>
            <person name="Noh H."/>
        </authorList>
    </citation>
    <scope>NUCLEOTIDE SEQUENCE</scope>
    <source>
        <strain evidence="4">DUCC4014</strain>
    </source>
</reference>
<keyword evidence="1" id="KW-0539">Nucleus</keyword>
<dbReference type="Gene3D" id="4.10.240.10">
    <property type="entry name" value="Zn(2)-C6 fungal-type DNA-binding domain"/>
    <property type="match status" value="1"/>
</dbReference>
<feature type="region of interest" description="Disordered" evidence="2">
    <location>
        <begin position="1"/>
        <end position="21"/>
    </location>
</feature>
<dbReference type="PANTHER" id="PTHR31668:SF30">
    <property type="entry name" value="ZN(II)2CYS6 TRANSCRIPTION FACTOR (EUROFUNG)"/>
    <property type="match status" value="1"/>
</dbReference>
<dbReference type="CDD" id="cd00067">
    <property type="entry name" value="GAL4"/>
    <property type="match status" value="1"/>
</dbReference>
<feature type="domain" description="Zn(2)-C6 fungal-type" evidence="3">
    <location>
        <begin position="27"/>
        <end position="60"/>
    </location>
</feature>
<protein>
    <submittedName>
        <fullName evidence="4">Glucose transport transcription regulator RGT1</fullName>
    </submittedName>
</protein>
<dbReference type="PANTHER" id="PTHR31668">
    <property type="entry name" value="GLUCOSE TRANSPORT TRANSCRIPTION REGULATOR RGT1-RELATED-RELATED"/>
    <property type="match status" value="1"/>
</dbReference>
<dbReference type="Pfam" id="PF00172">
    <property type="entry name" value="Zn_clus"/>
    <property type="match status" value="1"/>
</dbReference>
<dbReference type="InterPro" id="IPR050797">
    <property type="entry name" value="Carb_Metab_Trans_Reg"/>
</dbReference>
<dbReference type="PROSITE" id="PS00463">
    <property type="entry name" value="ZN2_CY6_FUNGAL_1"/>
    <property type="match status" value="1"/>
</dbReference>
<dbReference type="SUPFAM" id="SSF57701">
    <property type="entry name" value="Zn2/Cys6 DNA-binding domain"/>
    <property type="match status" value="1"/>
</dbReference>
<evidence type="ECO:0000313" key="4">
    <source>
        <dbReference type="EMBL" id="WOO84236.1"/>
    </source>
</evidence>
<keyword evidence="5" id="KW-1185">Reference proteome</keyword>
<dbReference type="InterPro" id="IPR036864">
    <property type="entry name" value="Zn2-C6_fun-type_DNA-bd_sf"/>
</dbReference>
<name>A0AAF1BK46_9TREE</name>
<dbReference type="EMBL" id="CP086718">
    <property type="protein sequence ID" value="WOO84236.1"/>
    <property type="molecule type" value="Genomic_DNA"/>
</dbReference>